<keyword evidence="1" id="KW-0812">Transmembrane</keyword>
<evidence type="ECO:0000313" key="3">
    <source>
        <dbReference type="Proteomes" id="UP001141253"/>
    </source>
</evidence>
<keyword evidence="1" id="KW-1133">Transmembrane helix</keyword>
<dbReference type="Proteomes" id="UP001141253">
    <property type="component" value="Chromosome 16"/>
</dbReference>
<feature type="transmembrane region" description="Helical" evidence="1">
    <location>
        <begin position="21"/>
        <end position="38"/>
    </location>
</feature>
<protein>
    <submittedName>
        <fullName evidence="2">Uncharacterized protein</fullName>
    </submittedName>
</protein>
<accession>A0ABQ8ZRR5</accession>
<reference evidence="2" key="1">
    <citation type="submission" date="2022-10" db="EMBL/GenBank/DDBJ databases">
        <authorList>
            <person name="Hyden B.L."/>
            <person name="Feng K."/>
            <person name="Yates T."/>
            <person name="Jawdy S."/>
            <person name="Smart L.B."/>
            <person name="Muchero W."/>
        </authorList>
    </citation>
    <scope>NUCLEOTIDE SEQUENCE</scope>
    <source>
        <tissue evidence="2">Shoot tip</tissue>
    </source>
</reference>
<keyword evidence="3" id="KW-1185">Reference proteome</keyword>
<gene>
    <name evidence="2" type="ORF">OIU77_018258</name>
</gene>
<reference evidence="2" key="2">
    <citation type="journal article" date="2023" name="Int. J. Mol. Sci.">
        <title>De Novo Assembly and Annotation of 11 Diverse Shrub Willow (Salix) Genomes Reveals Novel Gene Organization in Sex-Linked Regions.</title>
        <authorList>
            <person name="Hyden B."/>
            <person name="Feng K."/>
            <person name="Yates T.B."/>
            <person name="Jawdy S."/>
            <person name="Cereghino C."/>
            <person name="Smart L.B."/>
            <person name="Muchero W."/>
        </authorList>
    </citation>
    <scope>NUCLEOTIDE SEQUENCE</scope>
    <source>
        <tissue evidence="2">Shoot tip</tissue>
    </source>
</reference>
<organism evidence="2 3">
    <name type="scientific">Salix suchowensis</name>
    <dbReference type="NCBI Taxonomy" id="1278906"/>
    <lineage>
        <taxon>Eukaryota</taxon>
        <taxon>Viridiplantae</taxon>
        <taxon>Streptophyta</taxon>
        <taxon>Embryophyta</taxon>
        <taxon>Tracheophyta</taxon>
        <taxon>Spermatophyta</taxon>
        <taxon>Magnoliopsida</taxon>
        <taxon>eudicotyledons</taxon>
        <taxon>Gunneridae</taxon>
        <taxon>Pentapetalae</taxon>
        <taxon>rosids</taxon>
        <taxon>fabids</taxon>
        <taxon>Malpighiales</taxon>
        <taxon>Salicaceae</taxon>
        <taxon>Saliceae</taxon>
        <taxon>Salix</taxon>
    </lineage>
</organism>
<proteinExistence type="predicted"/>
<evidence type="ECO:0000256" key="1">
    <source>
        <dbReference type="SAM" id="Phobius"/>
    </source>
</evidence>
<sequence length="47" mass="5680">MIYKMATFPFINKILLYPHHVYMYTYLIHLCLACNPYVSLKIIKNEN</sequence>
<dbReference type="EMBL" id="JAPFFI010000027">
    <property type="protein sequence ID" value="KAJ6304562.1"/>
    <property type="molecule type" value="Genomic_DNA"/>
</dbReference>
<keyword evidence="1" id="KW-0472">Membrane</keyword>
<name>A0ABQ8ZRR5_9ROSI</name>
<evidence type="ECO:0000313" key="2">
    <source>
        <dbReference type="EMBL" id="KAJ6304562.1"/>
    </source>
</evidence>
<comment type="caution">
    <text evidence="2">The sequence shown here is derived from an EMBL/GenBank/DDBJ whole genome shotgun (WGS) entry which is preliminary data.</text>
</comment>